<reference evidence="2 3" key="1">
    <citation type="journal article" date="2019" name="PLoS Biol.">
        <title>Sex chromosomes control vertical transmission of feminizing Wolbachia symbionts in an isopod.</title>
        <authorList>
            <person name="Becking T."/>
            <person name="Chebbi M.A."/>
            <person name="Giraud I."/>
            <person name="Moumen B."/>
            <person name="Laverre T."/>
            <person name="Caubet Y."/>
            <person name="Peccoud J."/>
            <person name="Gilbert C."/>
            <person name="Cordaux R."/>
        </authorList>
    </citation>
    <scope>NUCLEOTIDE SEQUENCE [LARGE SCALE GENOMIC DNA]</scope>
    <source>
        <strain evidence="2">ANa2</strain>
        <tissue evidence="2">Whole body excluding digestive tract and cuticle</tissue>
    </source>
</reference>
<feature type="compositionally biased region" description="Polar residues" evidence="1">
    <location>
        <begin position="523"/>
        <end position="537"/>
    </location>
</feature>
<evidence type="ECO:0000313" key="3">
    <source>
        <dbReference type="Proteomes" id="UP000326759"/>
    </source>
</evidence>
<evidence type="ECO:0000313" key="2">
    <source>
        <dbReference type="EMBL" id="KAB7505595.1"/>
    </source>
</evidence>
<evidence type="ECO:0000256" key="1">
    <source>
        <dbReference type="SAM" id="MobiDB-lite"/>
    </source>
</evidence>
<feature type="region of interest" description="Disordered" evidence="1">
    <location>
        <begin position="132"/>
        <end position="180"/>
    </location>
</feature>
<feature type="compositionally biased region" description="Polar residues" evidence="1">
    <location>
        <begin position="562"/>
        <end position="579"/>
    </location>
</feature>
<proteinExistence type="predicted"/>
<accession>A0A5N5TJ16</accession>
<comment type="caution">
    <text evidence="2">The sequence shown here is derived from an EMBL/GenBank/DDBJ whole genome shotgun (WGS) entry which is preliminary data.</text>
</comment>
<dbReference type="EMBL" id="SEYY01001187">
    <property type="protein sequence ID" value="KAB7505595.1"/>
    <property type="molecule type" value="Genomic_DNA"/>
</dbReference>
<feature type="compositionally biased region" description="Polar residues" evidence="1">
    <location>
        <begin position="132"/>
        <end position="153"/>
    </location>
</feature>
<feature type="compositionally biased region" description="Low complexity" evidence="1">
    <location>
        <begin position="14"/>
        <end position="32"/>
    </location>
</feature>
<feature type="compositionally biased region" description="Low complexity" evidence="1">
    <location>
        <begin position="79"/>
        <end position="95"/>
    </location>
</feature>
<feature type="compositionally biased region" description="Low complexity" evidence="1">
    <location>
        <begin position="505"/>
        <end position="522"/>
    </location>
</feature>
<feature type="region of interest" description="Disordered" evidence="1">
    <location>
        <begin position="13"/>
        <end position="114"/>
    </location>
</feature>
<feature type="compositionally biased region" description="Polar residues" evidence="1">
    <location>
        <begin position="33"/>
        <end position="78"/>
    </location>
</feature>
<protein>
    <submittedName>
        <fullName evidence="2">Uncharacterized protein</fullName>
    </submittedName>
</protein>
<keyword evidence="3" id="KW-1185">Reference proteome</keyword>
<feature type="non-terminal residue" evidence="2">
    <location>
        <position position="1"/>
    </location>
</feature>
<sequence>FYVDPSVAFKNGDSFQVKSESSSSASTPGSDNRSLGSVNVNSFASVSRPSTTIQNASSSPSLNGLAQSSTMKTSSSVDLLNSLTKNSTSTSAAKSSDQKDPFGTPVSVQPPTESFANFDNANIFSIENLSSHSEFPSHLPSTPDSTHSASPSNKHPDPNISPSQAHSSESPPSPGPWEGYEEELSAAMPLIPTGELPPTYQPVHKSGFKKECGRVSSVVCCWYKQRRGICDINGGSSIAIATRCEDRSKVKPPSPPQSMEDVFVHDDFNDLETELGAAMPLLSLDPAKGERNFEGSGRTTPHFFPSPKAIRKVFSFHNISSETSETKMEKKPVPRQLSAISKKVRARLMSDEDVRAPKNLSSSLPDCTPSPLAEADRQRSQADSFLSRPFPKSEYIDIPECADKGANDFQSGKNTDIITSCMAKPKAMHGSLPSLSNFTNNTNSENNMFLSSVNAVKMSKESSGCSISMANLTSLASHFVAGASISKPTPNPSYPPFSSNPLIPHSFSSSSSNTSKPPTSMSVSNLSTLGSGTNANSTQIEDRYAALKDLDEAFKSQKEVENPTSNSVVFGSPPTGSGQAQTGNIFGTSPVSGGNGFYANNSTFQNQGWNPTFPPVNPFSANGSANTTTPWPSGSKFGNPVVTQGQQSNPFAGGKCYFKLM</sequence>
<name>A0A5N5TJ16_9CRUS</name>
<feature type="region of interest" description="Disordered" evidence="1">
    <location>
        <begin position="505"/>
        <end position="537"/>
    </location>
</feature>
<feature type="region of interest" description="Disordered" evidence="1">
    <location>
        <begin position="556"/>
        <end position="579"/>
    </location>
</feature>
<dbReference type="Proteomes" id="UP000326759">
    <property type="component" value="Unassembled WGS sequence"/>
</dbReference>
<feature type="region of interest" description="Disordered" evidence="1">
    <location>
        <begin position="348"/>
        <end position="386"/>
    </location>
</feature>
<gene>
    <name evidence="2" type="ORF">Anas_06839</name>
</gene>
<dbReference type="OrthoDB" id="6368145at2759"/>
<dbReference type="AlphaFoldDB" id="A0A5N5TJ16"/>
<organism evidence="2 3">
    <name type="scientific">Armadillidium nasatum</name>
    <dbReference type="NCBI Taxonomy" id="96803"/>
    <lineage>
        <taxon>Eukaryota</taxon>
        <taxon>Metazoa</taxon>
        <taxon>Ecdysozoa</taxon>
        <taxon>Arthropoda</taxon>
        <taxon>Crustacea</taxon>
        <taxon>Multicrustacea</taxon>
        <taxon>Malacostraca</taxon>
        <taxon>Eumalacostraca</taxon>
        <taxon>Peracarida</taxon>
        <taxon>Isopoda</taxon>
        <taxon>Oniscidea</taxon>
        <taxon>Crinocheta</taxon>
        <taxon>Armadillidiidae</taxon>
        <taxon>Armadillidium</taxon>
    </lineage>
</organism>